<dbReference type="eggNOG" id="ENOG5032ZNG">
    <property type="taxonomic scope" value="Bacteria"/>
</dbReference>
<keyword evidence="1" id="KW-0472">Membrane</keyword>
<evidence type="ECO:0000313" key="3">
    <source>
        <dbReference type="Proteomes" id="UP000001353"/>
    </source>
</evidence>
<keyword evidence="3" id="KW-1185">Reference proteome</keyword>
<dbReference type="STRING" id="391595.RLO149_c026900"/>
<evidence type="ECO:0000313" key="2">
    <source>
        <dbReference type="EMBL" id="AEI94652.1"/>
    </source>
</evidence>
<proteinExistence type="predicted"/>
<sequence>MQEAEQIAEKVKALRDLFRVHMGIRAPTLARAAHRARRQLPQSLRAKAKMLAEAETMALNPKLARRLDMGALDSAYVELADHLEAIDLADKRWGRLLNMLAGIVLNLLIFGGLALLFLWWQGLV</sequence>
<dbReference type="Proteomes" id="UP000001353">
    <property type="component" value="Chromosome"/>
</dbReference>
<keyword evidence="1" id="KW-0812">Transmembrane</keyword>
<organism evidence="2 3">
    <name type="scientific">Roseobacter litoralis (strain ATCC 49566 / DSM 6996 / JCM 21268 / NBRC 15278 / OCh 149)</name>
    <dbReference type="NCBI Taxonomy" id="391595"/>
    <lineage>
        <taxon>Bacteria</taxon>
        <taxon>Pseudomonadati</taxon>
        <taxon>Pseudomonadota</taxon>
        <taxon>Alphaproteobacteria</taxon>
        <taxon>Rhodobacterales</taxon>
        <taxon>Roseobacteraceae</taxon>
        <taxon>Roseobacter</taxon>
    </lineage>
</organism>
<accession>F7ZED9</accession>
<dbReference type="RefSeq" id="WP_013962568.1">
    <property type="nucleotide sequence ID" value="NC_015730.1"/>
</dbReference>
<protein>
    <submittedName>
        <fullName evidence="2">Uncharacterized protein</fullName>
    </submittedName>
</protein>
<feature type="transmembrane region" description="Helical" evidence="1">
    <location>
        <begin position="96"/>
        <end position="120"/>
    </location>
</feature>
<gene>
    <name evidence="2" type="ordered locus">RLO149_c026900</name>
</gene>
<dbReference type="EMBL" id="CP002623">
    <property type="protein sequence ID" value="AEI94652.1"/>
    <property type="molecule type" value="Genomic_DNA"/>
</dbReference>
<dbReference type="KEGG" id="rli:RLO149_c026900"/>
<dbReference type="OrthoDB" id="7874312at2"/>
<dbReference type="HOGENOM" id="CLU_140218_1_0_5"/>
<name>F7ZED9_ROSLO</name>
<evidence type="ECO:0000256" key="1">
    <source>
        <dbReference type="SAM" id="Phobius"/>
    </source>
</evidence>
<keyword evidence="1" id="KW-1133">Transmembrane helix</keyword>
<dbReference type="AlphaFoldDB" id="F7ZED9"/>
<reference evidence="2 3" key="1">
    <citation type="journal article" date="2011" name="BMC Genomics">
        <title>Comparative genome analysis and genome-guided physiological analysis of Roseobacter litoralis.</title>
        <authorList>
            <person name="Kalhoefer D."/>
            <person name="Thole S."/>
            <person name="Voget S."/>
            <person name="Lehmann R."/>
            <person name="Liesegang H."/>
            <person name="Wollher A."/>
            <person name="Daniel R."/>
            <person name="Simon M."/>
            <person name="Brinkhoff T."/>
        </authorList>
    </citation>
    <scope>NUCLEOTIDE SEQUENCE [LARGE SCALE GENOMIC DNA]</scope>
    <source>
        <strain evidence="3">ATCC 49566 / DSM 6996 / JCM 21268 / NBRC 15278 / OCh 149</strain>
    </source>
</reference>